<reference evidence="1 2" key="1">
    <citation type="journal article" date="2022" name="Plant J.">
        <title>Chromosome-level genome of Camellia lanceoleosa provides a valuable resource for understanding genome evolution and self-incompatibility.</title>
        <authorList>
            <person name="Gong W."/>
            <person name="Xiao S."/>
            <person name="Wang L."/>
            <person name="Liao Z."/>
            <person name="Chang Y."/>
            <person name="Mo W."/>
            <person name="Hu G."/>
            <person name="Li W."/>
            <person name="Zhao G."/>
            <person name="Zhu H."/>
            <person name="Hu X."/>
            <person name="Ji K."/>
            <person name="Xiang X."/>
            <person name="Song Q."/>
            <person name="Yuan D."/>
            <person name="Jin S."/>
            <person name="Zhang L."/>
        </authorList>
    </citation>
    <scope>NUCLEOTIDE SEQUENCE [LARGE SCALE GENOMIC DNA]</scope>
    <source>
        <strain evidence="1">SQ_2022a</strain>
    </source>
</reference>
<keyword evidence="2" id="KW-1185">Reference proteome</keyword>
<gene>
    <name evidence="1" type="ORF">LOK49_LG06G03113</name>
</gene>
<evidence type="ECO:0000313" key="2">
    <source>
        <dbReference type="Proteomes" id="UP001060215"/>
    </source>
</evidence>
<evidence type="ECO:0000313" key="1">
    <source>
        <dbReference type="EMBL" id="KAI8010343.1"/>
    </source>
</evidence>
<dbReference type="EMBL" id="CM045762">
    <property type="protein sequence ID" value="KAI8010343.1"/>
    <property type="molecule type" value="Genomic_DNA"/>
</dbReference>
<comment type="caution">
    <text evidence="1">The sequence shown here is derived from an EMBL/GenBank/DDBJ whole genome shotgun (WGS) entry which is preliminary data.</text>
</comment>
<accession>A0ACC0HBR8</accession>
<proteinExistence type="predicted"/>
<protein>
    <submittedName>
        <fullName evidence="1">F-box protein CPR1</fullName>
    </submittedName>
</protein>
<name>A0ACC0HBR8_9ERIC</name>
<sequence length="188" mass="21535">MEKNPYEIFGSCNGLLLIWIRDHLFLWNLLTKCSTKVLSYEPLLCTGYSVVSGLCFDSFSNEYKAVMALSHDITIFGGEFVVVGSFRSKTWTKINFPYHFCSVNSGPVVNENLHWFASDKSSDHFFAPREIVYFNPRMNKFKKLPMPQLKNGHRDIILGLGVLEGCLCMVRLRIGGMRSIRLRRGIEP</sequence>
<dbReference type="Proteomes" id="UP001060215">
    <property type="component" value="Chromosome 5"/>
</dbReference>
<organism evidence="1 2">
    <name type="scientific">Camellia lanceoleosa</name>
    <dbReference type="NCBI Taxonomy" id="1840588"/>
    <lineage>
        <taxon>Eukaryota</taxon>
        <taxon>Viridiplantae</taxon>
        <taxon>Streptophyta</taxon>
        <taxon>Embryophyta</taxon>
        <taxon>Tracheophyta</taxon>
        <taxon>Spermatophyta</taxon>
        <taxon>Magnoliopsida</taxon>
        <taxon>eudicotyledons</taxon>
        <taxon>Gunneridae</taxon>
        <taxon>Pentapetalae</taxon>
        <taxon>asterids</taxon>
        <taxon>Ericales</taxon>
        <taxon>Theaceae</taxon>
        <taxon>Camellia</taxon>
    </lineage>
</organism>